<protein>
    <submittedName>
        <fullName evidence="1">Uncharacterized protein</fullName>
    </submittedName>
</protein>
<comment type="caution">
    <text evidence="1">The sequence shown here is derived from an EMBL/GenBank/DDBJ whole genome shotgun (WGS) entry which is preliminary data.</text>
</comment>
<dbReference type="EMBL" id="CAXIEN010000066">
    <property type="protein sequence ID" value="CAL1273317.1"/>
    <property type="molecule type" value="Genomic_DNA"/>
</dbReference>
<evidence type="ECO:0000313" key="2">
    <source>
        <dbReference type="Proteomes" id="UP001497382"/>
    </source>
</evidence>
<organism evidence="1 2">
    <name type="scientific">Larinioides sclopetarius</name>
    <dbReference type="NCBI Taxonomy" id="280406"/>
    <lineage>
        <taxon>Eukaryota</taxon>
        <taxon>Metazoa</taxon>
        <taxon>Ecdysozoa</taxon>
        <taxon>Arthropoda</taxon>
        <taxon>Chelicerata</taxon>
        <taxon>Arachnida</taxon>
        <taxon>Araneae</taxon>
        <taxon>Araneomorphae</taxon>
        <taxon>Entelegynae</taxon>
        <taxon>Araneoidea</taxon>
        <taxon>Araneidae</taxon>
        <taxon>Larinioides</taxon>
    </lineage>
</organism>
<dbReference type="AlphaFoldDB" id="A0AAV1ZNB0"/>
<dbReference type="Proteomes" id="UP001497382">
    <property type="component" value="Unassembled WGS sequence"/>
</dbReference>
<gene>
    <name evidence="1" type="ORF">LARSCL_LOCUS6832</name>
</gene>
<evidence type="ECO:0000313" key="1">
    <source>
        <dbReference type="EMBL" id="CAL1273317.1"/>
    </source>
</evidence>
<accession>A0AAV1ZNB0</accession>
<sequence length="66" mass="7492">MHGVRPLQMIQSIQYLLPHVLYCASFNDCGEALFQDIDIRNSCGINGIFNISEGREKKSVLYLCID</sequence>
<reference evidence="1 2" key="1">
    <citation type="submission" date="2024-04" db="EMBL/GenBank/DDBJ databases">
        <authorList>
            <person name="Rising A."/>
            <person name="Reimegard J."/>
            <person name="Sonavane S."/>
            <person name="Akerstrom W."/>
            <person name="Nylinder S."/>
            <person name="Hedman E."/>
            <person name="Kallberg Y."/>
        </authorList>
    </citation>
    <scope>NUCLEOTIDE SEQUENCE [LARGE SCALE GENOMIC DNA]</scope>
</reference>
<name>A0AAV1ZNB0_9ARAC</name>
<keyword evidence="2" id="KW-1185">Reference proteome</keyword>
<proteinExistence type="predicted"/>